<comment type="subcellular location">
    <subcellularLocation>
        <location evidence="1">Membrane</location>
        <topology evidence="1">Multi-pass membrane protein</topology>
    </subcellularLocation>
</comment>
<comment type="similarity">
    <text evidence="8">Belongs to the major facilitator superfamily. Phosphate:H(+) symporter (TC 2.A.1.9) family.</text>
</comment>
<feature type="region of interest" description="Disordered" evidence="9">
    <location>
        <begin position="516"/>
        <end position="536"/>
    </location>
</feature>
<feature type="transmembrane region" description="Helical" evidence="10">
    <location>
        <begin position="451"/>
        <end position="469"/>
    </location>
</feature>
<feature type="transmembrane region" description="Helical" evidence="10">
    <location>
        <begin position="235"/>
        <end position="254"/>
    </location>
</feature>
<evidence type="ECO:0000256" key="4">
    <source>
        <dbReference type="ARBA" id="ARBA00022847"/>
    </source>
</evidence>
<evidence type="ECO:0000256" key="6">
    <source>
        <dbReference type="ARBA" id="ARBA00023136"/>
    </source>
</evidence>
<keyword evidence="6 10" id="KW-0472">Membrane</keyword>
<organism evidence="12">
    <name type="scientific">Anthurium amnicola</name>
    <dbReference type="NCBI Taxonomy" id="1678845"/>
    <lineage>
        <taxon>Eukaryota</taxon>
        <taxon>Viridiplantae</taxon>
        <taxon>Streptophyta</taxon>
        <taxon>Embryophyta</taxon>
        <taxon>Tracheophyta</taxon>
        <taxon>Spermatophyta</taxon>
        <taxon>Magnoliopsida</taxon>
        <taxon>Liliopsida</taxon>
        <taxon>Araceae</taxon>
        <taxon>Pothoideae</taxon>
        <taxon>Potheae</taxon>
        <taxon>Anthurium</taxon>
    </lineage>
</organism>
<evidence type="ECO:0000256" key="2">
    <source>
        <dbReference type="ARBA" id="ARBA00022592"/>
    </source>
</evidence>
<dbReference type="Pfam" id="PF00083">
    <property type="entry name" value="Sugar_tr"/>
    <property type="match status" value="1"/>
</dbReference>
<evidence type="ECO:0000256" key="5">
    <source>
        <dbReference type="ARBA" id="ARBA00022989"/>
    </source>
</evidence>
<evidence type="ECO:0000313" key="12">
    <source>
        <dbReference type="EMBL" id="JAT56086.1"/>
    </source>
</evidence>
<dbReference type="GO" id="GO:0016020">
    <property type="term" value="C:membrane"/>
    <property type="evidence" value="ECO:0007669"/>
    <property type="project" value="UniProtKB-SubCell"/>
</dbReference>
<dbReference type="GO" id="GO:0006817">
    <property type="term" value="P:phosphate ion transport"/>
    <property type="evidence" value="ECO:0007669"/>
    <property type="project" value="UniProtKB-KW"/>
</dbReference>
<feature type="transmembrane region" description="Helical" evidence="10">
    <location>
        <begin position="356"/>
        <end position="378"/>
    </location>
</feature>
<evidence type="ECO:0000256" key="8">
    <source>
        <dbReference type="ARBA" id="ARBA00044504"/>
    </source>
</evidence>
<dbReference type="Gene3D" id="1.20.1250.20">
    <property type="entry name" value="MFS general substrate transporter like domains"/>
    <property type="match status" value="1"/>
</dbReference>
<feature type="transmembrane region" description="Helical" evidence="10">
    <location>
        <begin position="111"/>
        <end position="135"/>
    </location>
</feature>
<keyword evidence="5 10" id="KW-1133">Transmembrane helix</keyword>
<dbReference type="InterPro" id="IPR036259">
    <property type="entry name" value="MFS_trans_sf"/>
</dbReference>
<feature type="transmembrane region" description="Helical" evidence="10">
    <location>
        <begin position="324"/>
        <end position="344"/>
    </location>
</feature>
<reference evidence="12" key="1">
    <citation type="submission" date="2015-07" db="EMBL/GenBank/DDBJ databases">
        <title>Transcriptome Assembly of Anthurium amnicola.</title>
        <authorList>
            <person name="Suzuki J."/>
        </authorList>
    </citation>
    <scope>NUCLEOTIDE SEQUENCE</scope>
</reference>
<evidence type="ECO:0000256" key="1">
    <source>
        <dbReference type="ARBA" id="ARBA00004141"/>
    </source>
</evidence>
<feature type="transmembrane region" description="Helical" evidence="10">
    <location>
        <begin position="170"/>
        <end position="193"/>
    </location>
</feature>
<evidence type="ECO:0000256" key="7">
    <source>
        <dbReference type="ARBA" id="ARBA00032043"/>
    </source>
</evidence>
<dbReference type="GO" id="GO:0015293">
    <property type="term" value="F:symporter activity"/>
    <property type="evidence" value="ECO:0007669"/>
    <property type="project" value="UniProtKB-KW"/>
</dbReference>
<feature type="transmembrane region" description="Helical" evidence="10">
    <location>
        <begin position="385"/>
        <end position="406"/>
    </location>
</feature>
<keyword evidence="4" id="KW-0769">Symport</keyword>
<evidence type="ECO:0000256" key="3">
    <source>
        <dbReference type="ARBA" id="ARBA00022692"/>
    </source>
</evidence>
<dbReference type="PANTHER" id="PTHR24064">
    <property type="entry name" value="SOLUTE CARRIER FAMILY 22 MEMBER"/>
    <property type="match status" value="1"/>
</dbReference>
<feature type="transmembrane region" description="Helical" evidence="10">
    <location>
        <begin position="475"/>
        <end position="496"/>
    </location>
</feature>
<feature type="transmembrane region" description="Helical" evidence="10">
    <location>
        <begin position="418"/>
        <end position="439"/>
    </location>
</feature>
<feature type="transmembrane region" description="Helical" evidence="10">
    <location>
        <begin position="147"/>
        <end position="164"/>
    </location>
</feature>
<dbReference type="SUPFAM" id="SSF103473">
    <property type="entry name" value="MFS general substrate transporter"/>
    <property type="match status" value="1"/>
</dbReference>
<accession>A0A1D1YN88</accession>
<proteinExistence type="inferred from homology"/>
<feature type="region of interest" description="Disordered" evidence="9">
    <location>
        <begin position="1"/>
        <end position="22"/>
    </location>
</feature>
<keyword evidence="2" id="KW-0813">Transport</keyword>
<sequence length="536" mass="55763">MADPTTPLLPPSSPKSSSSPAASLDDMIERCVGSLGPAQLLQALLVSLSWLFDAQQTFVTVFTDAPPPWRCTGCGGDHRPPTPCGLPDGAAWSWDRPAPASVVSEWSLQCAGAALAGLPSSAYFAGCLAGGLLLATLADSTLGRKRMLCLSCLGMASAGVLTAASPNVWVYAALRFAGGFARATISTSALVLSTELVGKRWRGEVGILGFLFFPLGFLSLPAMAFANRNSSWRMLYLWTSAPALLYSALVHFFVRESPRWLLVRGRREEAVRVLKDIAASNGKDVLSYSFSGFNAFAGEEEDCGTNSSRDVYSALRVLVGKPWAVRRLAAVMAAGFGIGTVYYGMPLAVGSLGSDLYLGVVLSALSEIPSAFITFFLIGGINRRGAVLGFTLAGGACSAACVFLGEAGETGARTAAEVASFFCACTAFNVVLIYTLELFPTSVRNSALSMVRQALVLGGMAAPLLVAASRGRGSAGGVVTFGVFAVVIAGCGLFVVCLPETRGGGICDTLEEQECRDRSKGVAGAGEGEGESNPSV</sequence>
<feature type="transmembrane region" description="Helical" evidence="10">
    <location>
        <begin position="205"/>
        <end position="223"/>
    </location>
</feature>
<dbReference type="PROSITE" id="PS50850">
    <property type="entry name" value="MFS"/>
    <property type="match status" value="1"/>
</dbReference>
<dbReference type="EMBL" id="GDJX01011850">
    <property type="protein sequence ID" value="JAT56086.1"/>
    <property type="molecule type" value="Transcribed_RNA"/>
</dbReference>
<dbReference type="InterPro" id="IPR020846">
    <property type="entry name" value="MFS_dom"/>
</dbReference>
<evidence type="ECO:0000259" key="11">
    <source>
        <dbReference type="PROSITE" id="PS50850"/>
    </source>
</evidence>
<evidence type="ECO:0000256" key="10">
    <source>
        <dbReference type="SAM" id="Phobius"/>
    </source>
</evidence>
<keyword evidence="3 10" id="KW-0812">Transmembrane</keyword>
<protein>
    <recommendedName>
        <fullName evidence="7">H(+)/Pi cotransporter</fullName>
    </recommendedName>
</protein>
<name>A0A1D1YN88_9ARAE</name>
<gene>
    <name evidence="12" type="primary">OCT2_2</name>
    <name evidence="12" type="ORF">g.64946</name>
</gene>
<feature type="domain" description="Major facilitator superfamily (MFS) profile" evidence="11">
    <location>
        <begin position="42"/>
        <end position="502"/>
    </location>
</feature>
<dbReference type="InterPro" id="IPR005828">
    <property type="entry name" value="MFS_sugar_transport-like"/>
</dbReference>
<dbReference type="AlphaFoldDB" id="A0A1D1YN88"/>
<keyword evidence="2" id="KW-0592">Phosphate transport</keyword>
<evidence type="ECO:0000256" key="9">
    <source>
        <dbReference type="SAM" id="MobiDB-lite"/>
    </source>
</evidence>